<sequence length="451" mass="47481">MSMIRKAAATFAALALSAGLVFGSALWGAAASQVEVTYKVPFFQDIVKKVQADTVPEELFITDVRGEMFGMPDHALVADGLSVTWYKDASYTQPYGFDEALSADLTLYGKIGESSRNFLSNGFGWDVRSGKIYDGDAINDNYITSNEYTSPSFTDEETGAASFAFSGIKYSVYGRGLDVTKPFTVDLDFTNVVADNTTAWFLYSLFPALTLAQAGVQGPWANAGAGSVVMFNLGNGGAPQPITKGMDLVGYRSSTETSFTNNGADFKALFANGNRVSLVTEITDEGTTFSSGGKVVANSPAKRTDFPSGYAYISLASNGSPAQSIDFDVKVSQEAGNLTASADSHAKIGELKVNEMSVTLSVTVDEGYEIESVTADGISVAFVKLYGKENEYALDVPVWGKDAELKVNTKKEGGEPASSGCGSNIGTGAGIAALSVAALFAAAVCIRSKTK</sequence>
<dbReference type="Proteomes" id="UP000291269">
    <property type="component" value="Unassembled WGS sequence"/>
</dbReference>
<evidence type="ECO:0000256" key="2">
    <source>
        <dbReference type="SAM" id="SignalP"/>
    </source>
</evidence>
<keyword evidence="1" id="KW-0812">Transmembrane</keyword>
<evidence type="ECO:0000313" key="3">
    <source>
        <dbReference type="EMBL" id="RXZ61106.1"/>
    </source>
</evidence>
<dbReference type="OrthoDB" id="9811006at2"/>
<name>A0A4V1QV18_9FIRM</name>
<feature type="chain" id="PRO_5039516655" evidence="2">
    <location>
        <begin position="24"/>
        <end position="451"/>
    </location>
</feature>
<keyword evidence="4" id="KW-1185">Reference proteome</keyword>
<protein>
    <submittedName>
        <fullName evidence="3">Uncharacterized protein</fullName>
    </submittedName>
</protein>
<comment type="caution">
    <text evidence="3">The sequence shown here is derived from an EMBL/GenBank/DDBJ whole genome shotgun (WGS) entry which is preliminary data.</text>
</comment>
<dbReference type="RefSeq" id="WP_129223456.1">
    <property type="nucleotide sequence ID" value="NZ_SDOZ01000002.1"/>
</dbReference>
<dbReference type="EMBL" id="SDOZ01000002">
    <property type="protein sequence ID" value="RXZ61106.1"/>
    <property type="molecule type" value="Genomic_DNA"/>
</dbReference>
<evidence type="ECO:0000256" key="1">
    <source>
        <dbReference type="SAM" id="Phobius"/>
    </source>
</evidence>
<feature type="signal peptide" evidence="2">
    <location>
        <begin position="1"/>
        <end position="23"/>
    </location>
</feature>
<gene>
    <name evidence="3" type="ORF">ESZ91_01615</name>
</gene>
<evidence type="ECO:0000313" key="4">
    <source>
        <dbReference type="Proteomes" id="UP000291269"/>
    </source>
</evidence>
<keyword evidence="2" id="KW-0732">Signal</keyword>
<organism evidence="3 4">
    <name type="scientific">Candidatus Borkfalkia ceftriaxoniphila</name>
    <dbReference type="NCBI Taxonomy" id="2508949"/>
    <lineage>
        <taxon>Bacteria</taxon>
        <taxon>Bacillati</taxon>
        <taxon>Bacillota</taxon>
        <taxon>Clostridia</taxon>
        <taxon>Christensenellales</taxon>
        <taxon>Christensenellaceae</taxon>
        <taxon>Candidatus Borkfalkia</taxon>
    </lineage>
</organism>
<keyword evidence="1" id="KW-0472">Membrane</keyword>
<reference evidence="3 4" key="1">
    <citation type="journal article" date="2019" name="Gut">
        <title>Antibiotics-induced monodominance of a novel gut bacterial order.</title>
        <authorList>
            <person name="Hildebrand F."/>
            <person name="Moitinho-Silva L."/>
            <person name="Blasche S."/>
            <person name="Jahn M.T."/>
            <person name="Gossmann T.I."/>
            <person name="Heuerta-Cepas J."/>
            <person name="Hercog R."/>
            <person name="Luetge M."/>
            <person name="Bahram M."/>
            <person name="Pryszlak A."/>
            <person name="Alves R.J."/>
            <person name="Waszak S.M."/>
            <person name="Zhu A."/>
            <person name="Ye L."/>
            <person name="Costea P.I."/>
            <person name="Aalvink S."/>
            <person name="Belzer C."/>
            <person name="Forslund S.K."/>
            <person name="Sunagawa S."/>
            <person name="Hentschel U."/>
            <person name="Merten C."/>
            <person name="Patil K.R."/>
            <person name="Benes V."/>
            <person name="Bork P."/>
        </authorList>
    </citation>
    <scope>NUCLEOTIDE SEQUENCE [LARGE SCALE GENOMIC DNA]</scope>
    <source>
        <strain evidence="3 4">HDS1380</strain>
    </source>
</reference>
<keyword evidence="1" id="KW-1133">Transmembrane helix</keyword>
<feature type="transmembrane region" description="Helical" evidence="1">
    <location>
        <begin position="425"/>
        <end position="446"/>
    </location>
</feature>
<accession>A0A4V1QV18</accession>
<dbReference type="AlphaFoldDB" id="A0A4V1QV18"/>
<proteinExistence type="predicted"/>